<reference evidence="1" key="1">
    <citation type="submission" date="2023-10" db="EMBL/GenBank/DDBJ databases">
        <authorList>
            <person name="Chen Y."/>
            <person name="Shah S."/>
            <person name="Dougan E. K."/>
            <person name="Thang M."/>
            <person name="Chan C."/>
        </authorList>
    </citation>
    <scope>NUCLEOTIDE SEQUENCE [LARGE SCALE GENOMIC DNA]</scope>
</reference>
<name>A0ABN9R1K3_9DINO</name>
<proteinExistence type="predicted"/>
<sequence>MRWSRQAEKKFRAVQDMLSDGLGFITTKVPIVNDAKKQRIHAPIQTVVNLSDTSFSLLLNSNDTKDCYPEPPGTIAGCAHLSNQQFFDVTALVKSVSPLRPAGRSGSGNRVVFNVEIIDGSMSGDRARTMPLTVFTDQATTPGAGGPPTWVFLNGAAGAPQSVSVSRIKGAQDDDGKFSFTTTKNTIIVEGATTGKGRHLAAEAATLLGLTDTASFVVKKFDEWVARDFSTEVAAETMRALFKAIANTVITGVEVLDHAKETFWQLTWLAGANIRTNDGKRLWFPVTVRDSAGTLALCIQEAAALKLSGFDDADDFEAACVAGKVRFSQMALVKIIRHLKTATAEQDSAVQPPVQNTTSDIAMPAALRMLRKSPHYTLAAESIVPDIPETLEASFANVAAAATIFRPCSQALALAEASQPSTLQEAGAGGYRITTNNVKDLLREANDAPGAQLTSFCT</sequence>
<gene>
    <name evidence="1" type="ORF">PCOR1329_LOCUS15106</name>
</gene>
<dbReference type="Proteomes" id="UP001189429">
    <property type="component" value="Unassembled WGS sequence"/>
</dbReference>
<dbReference type="EMBL" id="CAUYUJ010004552">
    <property type="protein sequence ID" value="CAK0810015.1"/>
    <property type="molecule type" value="Genomic_DNA"/>
</dbReference>
<comment type="caution">
    <text evidence="1">The sequence shown here is derived from an EMBL/GenBank/DDBJ whole genome shotgun (WGS) entry which is preliminary data.</text>
</comment>
<protein>
    <submittedName>
        <fullName evidence="1">Uncharacterized protein</fullName>
    </submittedName>
</protein>
<accession>A0ABN9R1K3</accession>
<evidence type="ECO:0000313" key="2">
    <source>
        <dbReference type="Proteomes" id="UP001189429"/>
    </source>
</evidence>
<evidence type="ECO:0000313" key="1">
    <source>
        <dbReference type="EMBL" id="CAK0810015.1"/>
    </source>
</evidence>
<organism evidence="1 2">
    <name type="scientific">Prorocentrum cordatum</name>
    <dbReference type="NCBI Taxonomy" id="2364126"/>
    <lineage>
        <taxon>Eukaryota</taxon>
        <taxon>Sar</taxon>
        <taxon>Alveolata</taxon>
        <taxon>Dinophyceae</taxon>
        <taxon>Prorocentrales</taxon>
        <taxon>Prorocentraceae</taxon>
        <taxon>Prorocentrum</taxon>
    </lineage>
</organism>
<keyword evidence="2" id="KW-1185">Reference proteome</keyword>